<feature type="transmembrane region" description="Helical" evidence="1">
    <location>
        <begin position="363"/>
        <end position="380"/>
    </location>
</feature>
<feature type="signal peptide" evidence="2">
    <location>
        <begin position="1"/>
        <end position="21"/>
    </location>
</feature>
<evidence type="ECO:0000256" key="1">
    <source>
        <dbReference type="SAM" id="Phobius"/>
    </source>
</evidence>
<evidence type="ECO:0000256" key="2">
    <source>
        <dbReference type="SAM" id="SignalP"/>
    </source>
</evidence>
<protein>
    <submittedName>
        <fullName evidence="3">Uncharacterized protein</fullName>
    </submittedName>
</protein>
<dbReference type="OrthoDB" id="4423296at2759"/>
<dbReference type="VEuPathDB" id="FungiDB:An02g09360"/>
<dbReference type="VEuPathDB" id="FungiDB:ATCC64974_83680"/>
<proteinExistence type="predicted"/>
<accession>A0A117DWQ2</accession>
<dbReference type="OMA" id="LWRCASI"/>
<feature type="transmembrane region" description="Helical" evidence="1">
    <location>
        <begin position="432"/>
        <end position="454"/>
    </location>
</feature>
<feature type="transmembrane region" description="Helical" evidence="1">
    <location>
        <begin position="275"/>
        <end position="293"/>
    </location>
</feature>
<keyword evidence="1" id="KW-0472">Membrane</keyword>
<organism evidence="3 4">
    <name type="scientific">Aspergillus niger</name>
    <dbReference type="NCBI Taxonomy" id="5061"/>
    <lineage>
        <taxon>Eukaryota</taxon>
        <taxon>Fungi</taxon>
        <taxon>Dikarya</taxon>
        <taxon>Ascomycota</taxon>
        <taxon>Pezizomycotina</taxon>
        <taxon>Eurotiomycetes</taxon>
        <taxon>Eurotiomycetidae</taxon>
        <taxon>Eurotiales</taxon>
        <taxon>Aspergillaceae</taxon>
        <taxon>Aspergillus</taxon>
        <taxon>Aspergillus subgen. Circumdati</taxon>
    </lineage>
</organism>
<dbReference type="VEuPathDB" id="FungiDB:M747DRAFT_315701"/>
<keyword evidence="2" id="KW-0732">Signal</keyword>
<dbReference type="AlphaFoldDB" id="A0A117DWQ2"/>
<feature type="transmembrane region" description="Helical" evidence="1">
    <location>
        <begin position="392"/>
        <end position="420"/>
    </location>
</feature>
<feature type="chain" id="PRO_5007147718" evidence="2">
    <location>
        <begin position="22"/>
        <end position="477"/>
    </location>
</feature>
<comment type="caution">
    <text evidence="3">The sequence shown here is derived from an EMBL/GenBank/DDBJ whole genome shotgun (WGS) entry which is preliminary data.</text>
</comment>
<reference evidence="4" key="1">
    <citation type="journal article" date="2016" name="Genome Announc.">
        <title>Draft genome sequence of Aspergillus niger strain An76.</title>
        <authorList>
            <person name="Gong W."/>
            <person name="Cheng Z."/>
            <person name="Zhang H."/>
            <person name="Liu L."/>
            <person name="Gao P."/>
            <person name="Wang L."/>
        </authorList>
    </citation>
    <scope>NUCLEOTIDE SEQUENCE [LARGE SCALE GENOMIC DNA]</scope>
    <source>
        <strain evidence="4">An76</strain>
    </source>
</reference>
<dbReference type="Proteomes" id="UP000068243">
    <property type="component" value="Unassembled WGS sequence"/>
</dbReference>
<dbReference type="PANTHER" id="PTHR35043:SF7">
    <property type="entry name" value="TRANSCRIPTION FACTOR DOMAIN-CONTAINING PROTEIN"/>
    <property type="match status" value="1"/>
</dbReference>
<dbReference type="EMBL" id="BCMY01000002">
    <property type="protein sequence ID" value="GAQ36783.1"/>
    <property type="molecule type" value="Genomic_DNA"/>
</dbReference>
<evidence type="ECO:0000313" key="3">
    <source>
        <dbReference type="EMBL" id="GAQ36783.1"/>
    </source>
</evidence>
<dbReference type="PANTHER" id="PTHR35043">
    <property type="entry name" value="TRANSCRIPTION FACTOR DOMAIN-CONTAINING PROTEIN"/>
    <property type="match status" value="1"/>
</dbReference>
<gene>
    <name evidence="3" type="ORF">ABL_01854</name>
</gene>
<dbReference type="VEuPathDB" id="FungiDB:ASPNIDRAFT2_1186415"/>
<name>A0A117DWQ2_ASPNG</name>
<keyword evidence="1" id="KW-0812">Transmembrane</keyword>
<evidence type="ECO:0000313" key="4">
    <source>
        <dbReference type="Proteomes" id="UP000068243"/>
    </source>
</evidence>
<sequence length="477" mass="54272">MAILLRTTLLLLCTASSFVFAQNVTTEAQATERVGWVANDTTRSTSQIIFCCVSIFLVCSLECVHLNIPSIEESEAGWYMYRGWLYYWPTAPLRRLWYRRLGWVALIAIAPEIGVAVAFEELMEARKTFRRYKHLGFTMPRAFYAYMGGYRVAIPQTFLNQDGDTRDGPTLMTGTVQGDNENHQILVKDNMVERMLYYSPQLTTLEILDELEIFPATEEACLQDRGLPLMKEEDIHNVSTSDAVIKGFACLQCVWLISLDITRAAAGLPISELELMTLAFIFCALIMYGLWWYKPFGVQRATLILPPNQEKANIVHDRLGPPGAEGRSQGIGTVVETWLDVPRCFLFDPFDWKRSEYDEPRSIICNLTSLVFSGFHLVAWKWEFPSGTTRMLWRIFSLTATGAPLVLMSISGILLVHYATGSRVRYRAALKVVMYGMSIIYAISRVGLIILVFYCFSSMPAAVYKTEQWCHFFPHFA</sequence>
<keyword evidence="1" id="KW-1133">Transmembrane helix</keyword>